<evidence type="ECO:0000313" key="2">
    <source>
        <dbReference type="EMBL" id="MBC9207825.1"/>
    </source>
</evidence>
<evidence type="ECO:0000313" key="3">
    <source>
        <dbReference type="Proteomes" id="UP000626026"/>
    </source>
</evidence>
<dbReference type="Proteomes" id="UP000626026">
    <property type="component" value="Unassembled WGS sequence"/>
</dbReference>
<keyword evidence="1" id="KW-1133">Transmembrane helix</keyword>
<accession>A0ABR7RMI4</accession>
<keyword evidence="3" id="KW-1185">Reference proteome</keyword>
<organism evidence="2 3">
    <name type="scientific">Teichococcus aerophilus</name>
    <dbReference type="NCBI Taxonomy" id="1224513"/>
    <lineage>
        <taxon>Bacteria</taxon>
        <taxon>Pseudomonadati</taxon>
        <taxon>Pseudomonadota</taxon>
        <taxon>Alphaproteobacteria</taxon>
        <taxon>Acetobacterales</taxon>
        <taxon>Roseomonadaceae</taxon>
        <taxon>Roseomonas</taxon>
    </lineage>
</organism>
<keyword evidence="1" id="KW-0812">Transmembrane</keyword>
<dbReference type="EMBL" id="JACTVA010000022">
    <property type="protein sequence ID" value="MBC9207825.1"/>
    <property type="molecule type" value="Genomic_DNA"/>
</dbReference>
<feature type="transmembrane region" description="Helical" evidence="1">
    <location>
        <begin position="20"/>
        <end position="40"/>
    </location>
</feature>
<feature type="transmembrane region" description="Helical" evidence="1">
    <location>
        <begin position="46"/>
        <end position="66"/>
    </location>
</feature>
<feature type="transmembrane region" description="Helical" evidence="1">
    <location>
        <begin position="78"/>
        <end position="95"/>
    </location>
</feature>
<keyword evidence="2" id="KW-0378">Hydrolase</keyword>
<evidence type="ECO:0000256" key="1">
    <source>
        <dbReference type="SAM" id="Phobius"/>
    </source>
</evidence>
<gene>
    <name evidence="2" type="ORF">IBL26_13350</name>
</gene>
<dbReference type="GO" id="GO:0006508">
    <property type="term" value="P:proteolysis"/>
    <property type="evidence" value="ECO:0007669"/>
    <property type="project" value="UniProtKB-KW"/>
</dbReference>
<keyword evidence="1" id="KW-0472">Membrane</keyword>
<sequence length="427" mass="46464">MIRVMLLLLGREAIQRRWGVLMASGLFWTAFGLFIFIDALDGKTLIPPHVFGYFILPEAAVSLLAAAGSQGTARRLRLVKGIALLATAFLIVSSYPGAYFTLAMVFGLGFLLDGTVRIASAHIVRFPGWRTAMAGGIVEIILAIATLQPWPTWYAGTVGCNVGAVMMLSGVAIIRIARRIRSLPPGASISSLFSHSLLRPALLEPLAQPEARKGDMIIHVWTPTGTATTPLHQRAINRYIAAVDGSGVISTGHAAMEMAPDLYISHYPGVEIDRSPGDFTRILRATADNDVPGRFQPSYAEEAAGWCPSTVQVVFKDFNAERLRAFWASYRQDSTYNLTNRNCSSVVANALDASLEGAFLGKRWPVLSVLGAITNPELWAAGLMRERAESMAWTPGLLLDYARAMSAVIEPPPSLWRRLVSRERKAA</sequence>
<feature type="transmembrane region" description="Helical" evidence="1">
    <location>
        <begin position="131"/>
        <end position="147"/>
    </location>
</feature>
<name>A0ABR7RMI4_9PROT</name>
<feature type="transmembrane region" description="Helical" evidence="1">
    <location>
        <begin position="153"/>
        <end position="174"/>
    </location>
</feature>
<reference evidence="2 3" key="1">
    <citation type="journal article" date="2013" name="Int. J. Syst. Evol. Microbiol.">
        <title>Roseomonas aerophila sp. nov., isolated from air.</title>
        <authorList>
            <person name="Kim S.J."/>
            <person name="Weon H.Y."/>
            <person name="Ahn J.H."/>
            <person name="Hong S.B."/>
            <person name="Seok S.J."/>
            <person name="Whang K.S."/>
            <person name="Kwon S.W."/>
        </authorList>
    </citation>
    <scope>NUCLEOTIDE SEQUENCE [LARGE SCALE GENOMIC DNA]</scope>
    <source>
        <strain evidence="2 3">NBRC 108923</strain>
    </source>
</reference>
<dbReference type="RefSeq" id="WP_187784991.1">
    <property type="nucleotide sequence ID" value="NZ_JACTVA010000022.1"/>
</dbReference>
<protein>
    <submittedName>
        <fullName evidence="2">Protease</fullName>
    </submittedName>
</protein>
<feature type="transmembrane region" description="Helical" evidence="1">
    <location>
        <begin position="101"/>
        <end position="119"/>
    </location>
</feature>
<keyword evidence="2" id="KW-0645">Protease</keyword>
<comment type="caution">
    <text evidence="2">The sequence shown here is derived from an EMBL/GenBank/DDBJ whole genome shotgun (WGS) entry which is preliminary data.</text>
</comment>
<proteinExistence type="predicted"/>
<dbReference type="GO" id="GO:0008233">
    <property type="term" value="F:peptidase activity"/>
    <property type="evidence" value="ECO:0007669"/>
    <property type="project" value="UniProtKB-KW"/>
</dbReference>